<dbReference type="KEGG" id="rhoz:GXP67_08485"/>
<dbReference type="Proteomes" id="UP000480178">
    <property type="component" value="Chromosome"/>
</dbReference>
<dbReference type="EMBL" id="CP048222">
    <property type="protein sequence ID" value="QHT66692.1"/>
    <property type="molecule type" value="Genomic_DNA"/>
</dbReference>
<accession>A0A6C0GG21</accession>
<evidence type="ECO:0008006" key="3">
    <source>
        <dbReference type="Google" id="ProtNLM"/>
    </source>
</evidence>
<proteinExistence type="predicted"/>
<dbReference type="AlphaFoldDB" id="A0A6C0GG21"/>
<reference evidence="1 2" key="1">
    <citation type="submission" date="2020-01" db="EMBL/GenBank/DDBJ databases">
        <authorList>
            <person name="Kim M.K."/>
        </authorList>
    </citation>
    <scope>NUCLEOTIDE SEQUENCE [LARGE SCALE GENOMIC DNA]</scope>
    <source>
        <strain evidence="1 2">172606-1</strain>
    </source>
</reference>
<protein>
    <recommendedName>
        <fullName evidence="3">Lipoprotein</fullName>
    </recommendedName>
</protein>
<sequence length="194" mass="22225">MNIVKWKLSCMLIGFIGSVLFSCGQEPASLKRDTRFFDLAAFIETQSILLDSLQPKVRKKVTIGDTVEEKIVSETNWAKELELFDQADISKPALQTSYEIEEQSEQIRVYKAKANENPNVKYIKTTLDSKTGQIVSLEALISRNNYLYHSEKKIWLQCRISPQGKSQISAYRISGMQKLIFNDQVPYHIEAEIL</sequence>
<evidence type="ECO:0000313" key="1">
    <source>
        <dbReference type="EMBL" id="QHT66692.1"/>
    </source>
</evidence>
<dbReference type="RefSeq" id="WP_162442745.1">
    <property type="nucleotide sequence ID" value="NZ_CP048222.1"/>
</dbReference>
<gene>
    <name evidence="1" type="ORF">GXP67_08485</name>
</gene>
<name>A0A6C0GG21_9BACT</name>
<dbReference type="PROSITE" id="PS51257">
    <property type="entry name" value="PROKAR_LIPOPROTEIN"/>
    <property type="match status" value="1"/>
</dbReference>
<keyword evidence="2" id="KW-1185">Reference proteome</keyword>
<organism evidence="1 2">
    <name type="scientific">Rhodocytophaga rosea</name>
    <dbReference type="NCBI Taxonomy" id="2704465"/>
    <lineage>
        <taxon>Bacteria</taxon>
        <taxon>Pseudomonadati</taxon>
        <taxon>Bacteroidota</taxon>
        <taxon>Cytophagia</taxon>
        <taxon>Cytophagales</taxon>
        <taxon>Rhodocytophagaceae</taxon>
        <taxon>Rhodocytophaga</taxon>
    </lineage>
</organism>
<evidence type="ECO:0000313" key="2">
    <source>
        <dbReference type="Proteomes" id="UP000480178"/>
    </source>
</evidence>